<comment type="caution">
    <text evidence="9">The sequence shown here is derived from an EMBL/GenBank/DDBJ whole genome shotgun (WGS) entry which is preliminary data.</text>
</comment>
<dbReference type="AlphaFoldDB" id="A0A927H3R0"/>
<comment type="similarity">
    <text evidence="7">Belongs to the binding-protein-dependent transport system permease family.</text>
</comment>
<gene>
    <name evidence="9" type="ORF">IDH41_00945</name>
</gene>
<dbReference type="Gene3D" id="1.10.3720.10">
    <property type="entry name" value="MetI-like"/>
    <property type="match status" value="1"/>
</dbReference>
<dbReference type="SUPFAM" id="SSF161098">
    <property type="entry name" value="MetI-like"/>
    <property type="match status" value="1"/>
</dbReference>
<protein>
    <submittedName>
        <fullName evidence="9">Carbohydrate ABC transporter permease</fullName>
    </submittedName>
</protein>
<reference evidence="9" key="1">
    <citation type="submission" date="2020-09" db="EMBL/GenBank/DDBJ databases">
        <title>A novel bacterium of genus Paenibacillus, isolated from South China Sea.</title>
        <authorList>
            <person name="Huang H."/>
            <person name="Mo K."/>
            <person name="Hu Y."/>
        </authorList>
    </citation>
    <scope>NUCLEOTIDE SEQUENCE</scope>
    <source>
        <strain evidence="9">IB182493</strain>
    </source>
</reference>
<proteinExistence type="inferred from homology"/>
<feature type="transmembrane region" description="Helical" evidence="7">
    <location>
        <begin position="258"/>
        <end position="278"/>
    </location>
</feature>
<evidence type="ECO:0000256" key="4">
    <source>
        <dbReference type="ARBA" id="ARBA00022692"/>
    </source>
</evidence>
<evidence type="ECO:0000256" key="3">
    <source>
        <dbReference type="ARBA" id="ARBA00022475"/>
    </source>
</evidence>
<keyword evidence="6 7" id="KW-0472">Membrane</keyword>
<organism evidence="9 10">
    <name type="scientific">Paenibacillus arenilitoris</name>
    <dbReference type="NCBI Taxonomy" id="2772299"/>
    <lineage>
        <taxon>Bacteria</taxon>
        <taxon>Bacillati</taxon>
        <taxon>Bacillota</taxon>
        <taxon>Bacilli</taxon>
        <taxon>Bacillales</taxon>
        <taxon>Paenibacillaceae</taxon>
        <taxon>Paenibacillus</taxon>
    </lineage>
</organism>
<comment type="subcellular location">
    <subcellularLocation>
        <location evidence="1 7">Cell membrane</location>
        <topology evidence="1 7">Multi-pass membrane protein</topology>
    </subcellularLocation>
</comment>
<dbReference type="PROSITE" id="PS50928">
    <property type="entry name" value="ABC_TM1"/>
    <property type="match status" value="1"/>
</dbReference>
<dbReference type="RefSeq" id="WP_190857409.1">
    <property type="nucleotide sequence ID" value="NZ_JACXIY010000001.1"/>
</dbReference>
<dbReference type="GO" id="GO:0005886">
    <property type="term" value="C:plasma membrane"/>
    <property type="evidence" value="ECO:0007669"/>
    <property type="project" value="UniProtKB-SubCell"/>
</dbReference>
<sequence length="293" mass="32613">MPIKPSWGSRIFDSVNVALLLAFALITVIPFIYVIAGSFATQKELLMRGFILFPTEFSLDAYKYIFSTRTLVRSLLVTVYITVAGTLINLFFTCLMAYPLARKDMDFRKPILMLIVFTMLFSGGMIPTFLVVKQLGMIDTYWSLLIPGAISAFNLIIIRNFFQQLPDGLEESAKIDGCNDLGIFLRIVLPLSMPAIATFSLFYAVGHWNTFFNAVLYINDHTKWPIQVLLRQIVILASGGVGDSTAMESDYVAPPDQAVKMAVIVVSTLPILLVYPFLQKHFAKGVLLGSVKG</sequence>
<dbReference type="Proteomes" id="UP000632125">
    <property type="component" value="Unassembled WGS sequence"/>
</dbReference>
<accession>A0A927H3R0</accession>
<feature type="transmembrane region" description="Helical" evidence="7">
    <location>
        <begin position="183"/>
        <end position="205"/>
    </location>
</feature>
<dbReference type="EMBL" id="JACXIY010000001">
    <property type="protein sequence ID" value="MBD2867125.1"/>
    <property type="molecule type" value="Genomic_DNA"/>
</dbReference>
<feature type="transmembrane region" description="Helical" evidence="7">
    <location>
        <begin position="15"/>
        <end position="36"/>
    </location>
</feature>
<feature type="transmembrane region" description="Helical" evidence="7">
    <location>
        <begin position="144"/>
        <end position="162"/>
    </location>
</feature>
<dbReference type="InterPro" id="IPR035906">
    <property type="entry name" value="MetI-like_sf"/>
</dbReference>
<evidence type="ECO:0000256" key="2">
    <source>
        <dbReference type="ARBA" id="ARBA00022448"/>
    </source>
</evidence>
<dbReference type="PANTHER" id="PTHR43744:SF9">
    <property type="entry name" value="POLYGALACTURONAN_RHAMNOGALACTURONAN TRANSPORT SYSTEM PERMEASE PROTEIN YTCP"/>
    <property type="match status" value="1"/>
</dbReference>
<dbReference type="CDD" id="cd06261">
    <property type="entry name" value="TM_PBP2"/>
    <property type="match status" value="1"/>
</dbReference>
<dbReference type="GO" id="GO:0055085">
    <property type="term" value="P:transmembrane transport"/>
    <property type="evidence" value="ECO:0007669"/>
    <property type="project" value="InterPro"/>
</dbReference>
<feature type="transmembrane region" description="Helical" evidence="7">
    <location>
        <begin position="77"/>
        <end position="98"/>
    </location>
</feature>
<dbReference type="Pfam" id="PF00528">
    <property type="entry name" value="BPD_transp_1"/>
    <property type="match status" value="1"/>
</dbReference>
<keyword evidence="3" id="KW-1003">Cell membrane</keyword>
<feature type="transmembrane region" description="Helical" evidence="7">
    <location>
        <begin position="110"/>
        <end position="132"/>
    </location>
</feature>
<keyword evidence="10" id="KW-1185">Reference proteome</keyword>
<evidence type="ECO:0000256" key="7">
    <source>
        <dbReference type="RuleBase" id="RU363032"/>
    </source>
</evidence>
<evidence type="ECO:0000256" key="5">
    <source>
        <dbReference type="ARBA" id="ARBA00022989"/>
    </source>
</evidence>
<evidence type="ECO:0000313" key="10">
    <source>
        <dbReference type="Proteomes" id="UP000632125"/>
    </source>
</evidence>
<keyword evidence="4 7" id="KW-0812">Transmembrane</keyword>
<keyword evidence="5 7" id="KW-1133">Transmembrane helix</keyword>
<dbReference type="PANTHER" id="PTHR43744">
    <property type="entry name" value="ABC TRANSPORTER PERMEASE PROTEIN MG189-RELATED-RELATED"/>
    <property type="match status" value="1"/>
</dbReference>
<name>A0A927H3R0_9BACL</name>
<evidence type="ECO:0000313" key="9">
    <source>
        <dbReference type="EMBL" id="MBD2867125.1"/>
    </source>
</evidence>
<dbReference type="InterPro" id="IPR000515">
    <property type="entry name" value="MetI-like"/>
</dbReference>
<feature type="domain" description="ABC transmembrane type-1" evidence="8">
    <location>
        <begin position="75"/>
        <end position="278"/>
    </location>
</feature>
<evidence type="ECO:0000259" key="8">
    <source>
        <dbReference type="PROSITE" id="PS50928"/>
    </source>
</evidence>
<evidence type="ECO:0000256" key="1">
    <source>
        <dbReference type="ARBA" id="ARBA00004651"/>
    </source>
</evidence>
<evidence type="ECO:0000256" key="6">
    <source>
        <dbReference type="ARBA" id="ARBA00023136"/>
    </source>
</evidence>
<keyword evidence="2 7" id="KW-0813">Transport</keyword>